<keyword evidence="5" id="KW-1185">Reference proteome</keyword>
<dbReference type="AlphaFoldDB" id="A0AAN7GU80"/>
<dbReference type="PROSITE" id="PS50891">
    <property type="entry name" value="LOB"/>
    <property type="match status" value="1"/>
</dbReference>
<dbReference type="Proteomes" id="UP001345219">
    <property type="component" value="Chromosome 20"/>
</dbReference>
<evidence type="ECO:0000313" key="4">
    <source>
        <dbReference type="EMBL" id="KAK4746943.1"/>
    </source>
</evidence>
<evidence type="ECO:0000256" key="1">
    <source>
        <dbReference type="ARBA" id="ARBA00005474"/>
    </source>
</evidence>
<comment type="caution">
    <text evidence="4">The sequence shown here is derived from an EMBL/GenBank/DDBJ whole genome shotgun (WGS) entry which is preliminary data.</text>
</comment>
<feature type="domain" description="LOB" evidence="3">
    <location>
        <begin position="31"/>
        <end position="167"/>
    </location>
</feature>
<feature type="coiled-coil region" evidence="2">
    <location>
        <begin position="146"/>
        <end position="173"/>
    </location>
</feature>
<sequence length="248" mass="26805">MGLSVVPIAGDPEEQAQEVLAMTMSKTNTSTPCAACRLLRRRCAEDCPFSPYFSQTEPLKFAYVHKVFGASNVAKMLMVTLNPNDVDIDLVTVGCITMLDGSSVCIAIGRFLQDVPESQRADTATSLVYEATMRLRDPVYGCIGAISAIQKQLQYLEAELDAARSEVLRYKLKEARMVAPAPAPTLQESNLPTSTPFSMVVPSSAQPSYLSQLPPLPPSYSPPSLFQQSSTSSGEYNSVCPGNIGYFG</sequence>
<gene>
    <name evidence="4" type="ORF">SAY87_025980</name>
</gene>
<evidence type="ECO:0000259" key="3">
    <source>
        <dbReference type="PROSITE" id="PS50891"/>
    </source>
</evidence>
<dbReference type="EMBL" id="JAXIOK010000020">
    <property type="protein sequence ID" value="KAK4746943.1"/>
    <property type="molecule type" value="Genomic_DNA"/>
</dbReference>
<organism evidence="4 5">
    <name type="scientific">Trapa incisa</name>
    <dbReference type="NCBI Taxonomy" id="236973"/>
    <lineage>
        <taxon>Eukaryota</taxon>
        <taxon>Viridiplantae</taxon>
        <taxon>Streptophyta</taxon>
        <taxon>Embryophyta</taxon>
        <taxon>Tracheophyta</taxon>
        <taxon>Spermatophyta</taxon>
        <taxon>Magnoliopsida</taxon>
        <taxon>eudicotyledons</taxon>
        <taxon>Gunneridae</taxon>
        <taxon>Pentapetalae</taxon>
        <taxon>rosids</taxon>
        <taxon>malvids</taxon>
        <taxon>Myrtales</taxon>
        <taxon>Lythraceae</taxon>
        <taxon>Trapa</taxon>
    </lineage>
</organism>
<dbReference type="InterPro" id="IPR004883">
    <property type="entry name" value="LOB"/>
</dbReference>
<dbReference type="PANTHER" id="PTHR31301:SF87">
    <property type="entry name" value="LOB DOMAIN-CONTAINING PROTEIN 15"/>
    <property type="match status" value="1"/>
</dbReference>
<proteinExistence type="inferred from homology"/>
<evidence type="ECO:0000256" key="2">
    <source>
        <dbReference type="SAM" id="Coils"/>
    </source>
</evidence>
<reference evidence="4 5" key="1">
    <citation type="journal article" date="2023" name="Hortic Res">
        <title>Pangenome of water caltrop reveals structural variations and asymmetric subgenome divergence after allopolyploidization.</title>
        <authorList>
            <person name="Zhang X."/>
            <person name="Chen Y."/>
            <person name="Wang L."/>
            <person name="Yuan Y."/>
            <person name="Fang M."/>
            <person name="Shi L."/>
            <person name="Lu R."/>
            <person name="Comes H.P."/>
            <person name="Ma Y."/>
            <person name="Chen Y."/>
            <person name="Huang G."/>
            <person name="Zhou Y."/>
            <person name="Zheng Z."/>
            <person name="Qiu Y."/>
        </authorList>
    </citation>
    <scope>NUCLEOTIDE SEQUENCE [LARGE SCALE GENOMIC DNA]</scope>
    <source>
        <tissue evidence="4">Roots</tissue>
    </source>
</reference>
<keyword evidence="2" id="KW-0175">Coiled coil</keyword>
<dbReference type="Pfam" id="PF03195">
    <property type="entry name" value="LOB"/>
    <property type="match status" value="2"/>
</dbReference>
<comment type="similarity">
    <text evidence="1">Belongs to the LOB domain-containing protein family.</text>
</comment>
<evidence type="ECO:0000313" key="5">
    <source>
        <dbReference type="Proteomes" id="UP001345219"/>
    </source>
</evidence>
<accession>A0AAN7GU80</accession>
<protein>
    <recommendedName>
        <fullName evidence="3">LOB domain-containing protein</fullName>
    </recommendedName>
</protein>
<dbReference type="PANTHER" id="PTHR31301">
    <property type="entry name" value="LOB DOMAIN-CONTAINING PROTEIN 4-RELATED"/>
    <property type="match status" value="1"/>
</dbReference>
<name>A0AAN7GU80_9MYRT</name>